<proteinExistence type="predicted"/>
<feature type="signal peptide" evidence="1">
    <location>
        <begin position="1"/>
        <end position="43"/>
    </location>
</feature>
<sequence>MTQPISFLRPSATPRRSGPSRLAVLLPSLMLAACALPPSSRMAAPADIAPQALVLDVAHRSRATGLLIDESFELGPYRIGKVKRGLSSNSSWGIDKVSSAQGSEHFSYGFQGQQEWQGHCELRSKGLYLQLKQGRLEDEKSQLQCSCQSAAEQVQLKLDDEWRPLQGEMVLGQTRYAMRQYLWGNSDGGLRSPAVGYRVEQMGGQKGVAAVEVLYPGRVWQLHSLPKEQGEPMACLLSGLMIYGSR</sequence>
<evidence type="ECO:0000256" key="1">
    <source>
        <dbReference type="SAM" id="SignalP"/>
    </source>
</evidence>
<dbReference type="Proteomes" id="UP000562027">
    <property type="component" value="Unassembled WGS sequence"/>
</dbReference>
<name>A0A840LEF8_9BURK</name>
<reference evidence="2 3" key="1">
    <citation type="submission" date="2020-08" db="EMBL/GenBank/DDBJ databases">
        <title>Functional genomics of gut bacteria from endangered species of beetles.</title>
        <authorList>
            <person name="Carlos-Shanley C."/>
        </authorList>
    </citation>
    <scope>NUCLEOTIDE SEQUENCE [LARGE SCALE GENOMIC DNA]</scope>
    <source>
        <strain evidence="2 3">S00239</strain>
    </source>
</reference>
<comment type="caution">
    <text evidence="2">The sequence shown here is derived from an EMBL/GenBank/DDBJ whole genome shotgun (WGS) entry which is preliminary data.</text>
</comment>
<gene>
    <name evidence="2" type="ORF">HNP55_003915</name>
</gene>
<evidence type="ECO:0000313" key="2">
    <source>
        <dbReference type="EMBL" id="MBB4845365.1"/>
    </source>
</evidence>
<accession>A0A840LEF8</accession>
<feature type="chain" id="PRO_5033034184" description="Lipoprotein" evidence="1">
    <location>
        <begin position="44"/>
        <end position="246"/>
    </location>
</feature>
<organism evidence="2 3">
    <name type="scientific">Roseateles oligotrophus</name>
    <dbReference type="NCBI Taxonomy" id="1769250"/>
    <lineage>
        <taxon>Bacteria</taxon>
        <taxon>Pseudomonadati</taxon>
        <taxon>Pseudomonadota</taxon>
        <taxon>Betaproteobacteria</taxon>
        <taxon>Burkholderiales</taxon>
        <taxon>Sphaerotilaceae</taxon>
        <taxon>Roseateles</taxon>
    </lineage>
</organism>
<dbReference type="EMBL" id="JACHLP010000009">
    <property type="protein sequence ID" value="MBB4845365.1"/>
    <property type="molecule type" value="Genomic_DNA"/>
</dbReference>
<keyword evidence="1" id="KW-0732">Signal</keyword>
<dbReference type="RefSeq" id="WP_184303285.1">
    <property type="nucleotide sequence ID" value="NZ_JACHLP010000009.1"/>
</dbReference>
<dbReference type="AlphaFoldDB" id="A0A840LEF8"/>
<protein>
    <recommendedName>
        <fullName evidence="4">Lipoprotein</fullName>
    </recommendedName>
</protein>
<evidence type="ECO:0008006" key="4">
    <source>
        <dbReference type="Google" id="ProtNLM"/>
    </source>
</evidence>
<keyword evidence="3" id="KW-1185">Reference proteome</keyword>
<evidence type="ECO:0000313" key="3">
    <source>
        <dbReference type="Proteomes" id="UP000562027"/>
    </source>
</evidence>